<evidence type="ECO:0000313" key="3">
    <source>
        <dbReference type="Proteomes" id="UP001218218"/>
    </source>
</evidence>
<gene>
    <name evidence="2" type="ORF">DFH08DRAFT_251570</name>
</gene>
<dbReference type="Proteomes" id="UP001218218">
    <property type="component" value="Unassembled WGS sequence"/>
</dbReference>
<feature type="region of interest" description="Disordered" evidence="1">
    <location>
        <begin position="1"/>
        <end position="41"/>
    </location>
</feature>
<organism evidence="2 3">
    <name type="scientific">Mycena albidolilacea</name>
    <dbReference type="NCBI Taxonomy" id="1033008"/>
    <lineage>
        <taxon>Eukaryota</taxon>
        <taxon>Fungi</taxon>
        <taxon>Dikarya</taxon>
        <taxon>Basidiomycota</taxon>
        <taxon>Agaricomycotina</taxon>
        <taxon>Agaricomycetes</taxon>
        <taxon>Agaricomycetidae</taxon>
        <taxon>Agaricales</taxon>
        <taxon>Marasmiineae</taxon>
        <taxon>Mycenaceae</taxon>
        <taxon>Mycena</taxon>
    </lineage>
</organism>
<feature type="compositionally biased region" description="Polar residues" evidence="1">
    <location>
        <begin position="1"/>
        <end position="29"/>
    </location>
</feature>
<evidence type="ECO:0000313" key="2">
    <source>
        <dbReference type="EMBL" id="KAJ7339280.1"/>
    </source>
</evidence>
<dbReference type="EMBL" id="JARIHO010000028">
    <property type="protein sequence ID" value="KAJ7339280.1"/>
    <property type="molecule type" value="Genomic_DNA"/>
</dbReference>
<proteinExistence type="predicted"/>
<keyword evidence="3" id="KW-1185">Reference proteome</keyword>
<evidence type="ECO:0000256" key="1">
    <source>
        <dbReference type="SAM" id="MobiDB-lite"/>
    </source>
</evidence>
<protein>
    <submittedName>
        <fullName evidence="2">Uncharacterized protein</fullName>
    </submittedName>
</protein>
<comment type="caution">
    <text evidence="2">The sequence shown here is derived from an EMBL/GenBank/DDBJ whole genome shotgun (WGS) entry which is preliminary data.</text>
</comment>
<sequence>MTRSLSRPSGIRSSCTPTTSLPINGTTQPHARRRALPLPPQLPRRLEILRPGLPSVGGHCPILPLPRPKNHIQQAPKHMGSPPRGAHLLFFYASGPAHPHALHPYPGDPGNPLRDPRLPLYTGHQYSVRMLRRPPRVRRTCSPGGASAFPNLTTLRLYLPPWVPAPIRLALTEQLFAGLAGPASVKKPPKSHTLILAWLSDTDSALYAVLDEVLCALELQLELEVDAATYAFILTFFLRLEASGAVSRTEGGVHWWYVGREGVW</sequence>
<dbReference type="AlphaFoldDB" id="A0AAD7ENE0"/>
<name>A0AAD7ENE0_9AGAR</name>
<accession>A0AAD7ENE0</accession>
<reference evidence="2" key="1">
    <citation type="submission" date="2023-03" db="EMBL/GenBank/DDBJ databases">
        <title>Massive genome expansion in bonnet fungi (Mycena s.s.) driven by repeated elements and novel gene families across ecological guilds.</title>
        <authorList>
            <consortium name="Lawrence Berkeley National Laboratory"/>
            <person name="Harder C.B."/>
            <person name="Miyauchi S."/>
            <person name="Viragh M."/>
            <person name="Kuo A."/>
            <person name="Thoen E."/>
            <person name="Andreopoulos B."/>
            <person name="Lu D."/>
            <person name="Skrede I."/>
            <person name="Drula E."/>
            <person name="Henrissat B."/>
            <person name="Morin E."/>
            <person name="Kohler A."/>
            <person name="Barry K."/>
            <person name="LaButti K."/>
            <person name="Morin E."/>
            <person name="Salamov A."/>
            <person name="Lipzen A."/>
            <person name="Mereny Z."/>
            <person name="Hegedus B."/>
            <person name="Baldrian P."/>
            <person name="Stursova M."/>
            <person name="Weitz H."/>
            <person name="Taylor A."/>
            <person name="Grigoriev I.V."/>
            <person name="Nagy L.G."/>
            <person name="Martin F."/>
            <person name="Kauserud H."/>
        </authorList>
    </citation>
    <scope>NUCLEOTIDE SEQUENCE</scope>
    <source>
        <strain evidence="2">CBHHK002</strain>
    </source>
</reference>